<dbReference type="Pfam" id="PF12973">
    <property type="entry name" value="Cupin_7"/>
    <property type="match status" value="1"/>
</dbReference>
<name>A0A6N8FCI5_9GAMM</name>
<evidence type="ECO:0000259" key="1">
    <source>
        <dbReference type="Pfam" id="PF12973"/>
    </source>
</evidence>
<dbReference type="Proteomes" id="UP000439994">
    <property type="component" value="Unassembled WGS sequence"/>
</dbReference>
<dbReference type="Gene3D" id="1.10.10.1320">
    <property type="entry name" value="Anti-sigma factor, zinc-finger domain"/>
    <property type="match status" value="1"/>
</dbReference>
<dbReference type="AlphaFoldDB" id="A0A6N8FCI5"/>
<proteinExistence type="predicted"/>
<feature type="domain" description="ChrR-like cupin" evidence="1">
    <location>
        <begin position="142"/>
        <end position="209"/>
    </location>
</feature>
<dbReference type="InterPro" id="IPR012807">
    <property type="entry name" value="Anti-sigma_ChrR"/>
</dbReference>
<protein>
    <submittedName>
        <fullName evidence="2">Transcriptional regulator</fullName>
    </submittedName>
</protein>
<keyword evidence="3" id="KW-1185">Reference proteome</keyword>
<dbReference type="SUPFAM" id="SSF51182">
    <property type="entry name" value="RmlC-like cupins"/>
    <property type="match status" value="1"/>
</dbReference>
<dbReference type="OrthoDB" id="2988517at2"/>
<dbReference type="Gene3D" id="2.60.120.10">
    <property type="entry name" value="Jelly Rolls"/>
    <property type="match status" value="1"/>
</dbReference>
<dbReference type="RefSeq" id="WP_155695640.1">
    <property type="nucleotide sequence ID" value="NZ_WOCD01000003.1"/>
</dbReference>
<dbReference type="NCBIfam" id="TIGR02451">
    <property type="entry name" value="anti_sig_ChrR"/>
    <property type="match status" value="1"/>
</dbReference>
<evidence type="ECO:0000313" key="2">
    <source>
        <dbReference type="EMBL" id="MUH72462.1"/>
    </source>
</evidence>
<dbReference type="EMBL" id="WOCD01000003">
    <property type="protein sequence ID" value="MUH72462.1"/>
    <property type="molecule type" value="Genomic_DNA"/>
</dbReference>
<accession>A0A6N8FCI5</accession>
<sequence>MIKHHPSSKLLAGYATGELPASIAIGVAIHCKMCDQCQANVDALTAQLADQVFDAELTEPMAYENEQFDLASEAEAPMDMDFGNMIAAITADDEISEQSMVRSTSITVKGKNFELPAPLNNVRMSNWLNIGKLSRSSLNLDEGAIHSHLLHIDADGEVPTHTHKGFEITLLLDGSFEDDMGTYHPGDFIELNGEHNHQPKTKEGCLCYTVADDALQFTEGFHKLFNPIGSLLY</sequence>
<dbReference type="InterPro" id="IPR025979">
    <property type="entry name" value="ChrR-like_cupin_dom"/>
</dbReference>
<evidence type="ECO:0000313" key="3">
    <source>
        <dbReference type="Proteomes" id="UP000439994"/>
    </source>
</evidence>
<dbReference type="InterPro" id="IPR011051">
    <property type="entry name" value="RmlC_Cupin_sf"/>
</dbReference>
<dbReference type="CDD" id="cd20301">
    <property type="entry name" value="cupin_ChrR"/>
    <property type="match status" value="1"/>
</dbReference>
<reference evidence="2 3" key="1">
    <citation type="submission" date="2019-11" db="EMBL/GenBank/DDBJ databases">
        <title>P. haliotis isolates from Z. marina roots.</title>
        <authorList>
            <person name="Cohen M."/>
            <person name="Jospin G."/>
            <person name="Eisen J.A."/>
            <person name="Coil D.A."/>
        </authorList>
    </citation>
    <scope>NUCLEOTIDE SEQUENCE [LARGE SCALE GENOMIC DNA]</scope>
    <source>
        <strain evidence="2 3">UCD-MCMsp1aY</strain>
    </source>
</reference>
<organism evidence="2 3">
    <name type="scientific">Psychrosphaera haliotis</name>
    <dbReference type="NCBI Taxonomy" id="555083"/>
    <lineage>
        <taxon>Bacteria</taxon>
        <taxon>Pseudomonadati</taxon>
        <taxon>Pseudomonadota</taxon>
        <taxon>Gammaproteobacteria</taxon>
        <taxon>Alteromonadales</taxon>
        <taxon>Pseudoalteromonadaceae</taxon>
        <taxon>Psychrosphaera</taxon>
    </lineage>
</organism>
<comment type="caution">
    <text evidence="2">The sequence shown here is derived from an EMBL/GenBank/DDBJ whole genome shotgun (WGS) entry which is preliminary data.</text>
</comment>
<dbReference type="InterPro" id="IPR041916">
    <property type="entry name" value="Anti_sigma_zinc_sf"/>
</dbReference>
<dbReference type="InterPro" id="IPR014710">
    <property type="entry name" value="RmlC-like_jellyroll"/>
</dbReference>
<gene>
    <name evidence="2" type="ORF">GNP35_08175</name>
</gene>